<protein>
    <recommendedName>
        <fullName evidence="5">Ethanolamine ammonia-lyase small subunit</fullName>
        <shortName evidence="5">EAL small subunit</shortName>
        <ecNumber evidence="5">4.3.1.7</ecNumber>
    </recommendedName>
</protein>
<evidence type="ECO:0000313" key="8">
    <source>
        <dbReference type="Proteomes" id="UP000199229"/>
    </source>
</evidence>
<feature type="binding site" evidence="5">
    <location>
        <position position="162"/>
    </location>
    <ligand>
        <name>adenosylcob(III)alamin</name>
        <dbReference type="ChEBI" id="CHEBI:18408"/>
    </ligand>
</feature>
<feature type="binding site" evidence="5">
    <location>
        <position position="212"/>
    </location>
    <ligand>
        <name>adenosylcob(III)alamin</name>
        <dbReference type="ChEBI" id="CHEBI:18408"/>
    </ligand>
</feature>
<dbReference type="STRING" id="582675.SAMN05192565_14015"/>
<evidence type="ECO:0000313" key="7">
    <source>
        <dbReference type="EMBL" id="SFH11987.1"/>
    </source>
</evidence>
<dbReference type="RefSeq" id="WP_091975334.1">
    <property type="nucleotide sequence ID" value="NZ_FOPM01000040.1"/>
</dbReference>
<dbReference type="InterPro" id="IPR042255">
    <property type="entry name" value="EutC_N"/>
</dbReference>
<keyword evidence="3 5" id="KW-0170">Cobalt</keyword>
<comment type="cofactor">
    <cofactor evidence="5">
        <name>adenosylcob(III)alamin</name>
        <dbReference type="ChEBI" id="CHEBI:18408"/>
    </cofactor>
    <text evidence="5">Binds between the large and small subunits.</text>
</comment>
<organism evidence="7 8">
    <name type="scientific">Methylobacterium gossipiicola</name>
    <dbReference type="NCBI Taxonomy" id="582675"/>
    <lineage>
        <taxon>Bacteria</taxon>
        <taxon>Pseudomonadati</taxon>
        <taxon>Pseudomonadota</taxon>
        <taxon>Alphaproteobacteria</taxon>
        <taxon>Hyphomicrobiales</taxon>
        <taxon>Methylobacteriaceae</taxon>
        <taxon>Methylobacterium</taxon>
    </lineage>
</organism>
<dbReference type="Gene3D" id="1.10.30.40">
    <property type="entry name" value="Ethanolamine ammonia-lyase light chain (EutC), N-terminal domain"/>
    <property type="match status" value="1"/>
</dbReference>
<evidence type="ECO:0000256" key="2">
    <source>
        <dbReference type="ARBA" id="ARBA00023239"/>
    </source>
</evidence>
<proteinExistence type="inferred from homology"/>
<dbReference type="AlphaFoldDB" id="A0A1I2XG05"/>
<comment type="subunit">
    <text evidence="5">The basic unit is a heterodimer which dimerizes to form tetramers. The heterotetramers trimerize; 6 large subunits form a core ring with 6 small subunits projecting outwards.</text>
</comment>
<dbReference type="EC" id="4.3.1.7" evidence="5"/>
<dbReference type="UniPathway" id="UPA00560"/>
<dbReference type="GO" id="GO:0008851">
    <property type="term" value="F:ethanolamine ammonia-lyase activity"/>
    <property type="evidence" value="ECO:0007669"/>
    <property type="project" value="UniProtKB-UniRule"/>
</dbReference>
<evidence type="ECO:0000256" key="1">
    <source>
        <dbReference type="ARBA" id="ARBA00022628"/>
    </source>
</evidence>
<comment type="pathway">
    <text evidence="5">Amine and polyamine degradation; ethanolamine degradation.</text>
</comment>
<dbReference type="PANTHER" id="PTHR39330:SF1">
    <property type="entry name" value="ETHANOLAMINE AMMONIA-LYASE SMALL SUBUNIT"/>
    <property type="match status" value="1"/>
</dbReference>
<dbReference type="OrthoDB" id="114248at2"/>
<dbReference type="GO" id="GO:0031471">
    <property type="term" value="C:ethanolamine degradation polyhedral organelle"/>
    <property type="evidence" value="ECO:0007669"/>
    <property type="project" value="UniProtKB-UniRule"/>
</dbReference>
<keyword evidence="8" id="KW-1185">Reference proteome</keyword>
<dbReference type="NCBIfam" id="NF003971">
    <property type="entry name" value="PRK05465.1"/>
    <property type="match status" value="1"/>
</dbReference>
<dbReference type="Gene3D" id="3.40.50.11240">
    <property type="entry name" value="Ethanolamine ammonia-lyase light chain (EutC)"/>
    <property type="match status" value="1"/>
</dbReference>
<dbReference type="Proteomes" id="UP000199229">
    <property type="component" value="Unassembled WGS sequence"/>
</dbReference>
<evidence type="ECO:0000256" key="4">
    <source>
        <dbReference type="ARBA" id="ARBA00024446"/>
    </source>
</evidence>
<dbReference type="Pfam" id="PF05985">
    <property type="entry name" value="EutC"/>
    <property type="match status" value="1"/>
</dbReference>
<dbReference type="InterPro" id="IPR042251">
    <property type="entry name" value="EutC_C"/>
</dbReference>
<comment type="catalytic activity">
    <reaction evidence="5">
        <text>ethanolamine = acetaldehyde + NH4(+)</text>
        <dbReference type="Rhea" id="RHEA:15313"/>
        <dbReference type="ChEBI" id="CHEBI:15343"/>
        <dbReference type="ChEBI" id="CHEBI:28938"/>
        <dbReference type="ChEBI" id="CHEBI:57603"/>
        <dbReference type="EC" id="4.3.1.7"/>
    </reaction>
</comment>
<dbReference type="InterPro" id="IPR009246">
    <property type="entry name" value="EutC"/>
</dbReference>
<reference evidence="8" key="1">
    <citation type="submission" date="2016-10" db="EMBL/GenBank/DDBJ databases">
        <authorList>
            <person name="Varghese N."/>
            <person name="Submissions S."/>
        </authorList>
    </citation>
    <scope>NUCLEOTIDE SEQUENCE [LARGE SCALE GENOMIC DNA]</scope>
    <source>
        <strain evidence="8">Gh-105</strain>
    </source>
</reference>
<name>A0A1I2XG05_9HYPH</name>
<comment type="similarity">
    <text evidence="5">Belongs to the EutC family.</text>
</comment>
<feature type="binding site" evidence="5">
    <location>
        <position position="183"/>
    </location>
    <ligand>
        <name>adenosylcob(III)alamin</name>
        <dbReference type="ChEBI" id="CHEBI:18408"/>
    </ligand>
</feature>
<gene>
    <name evidence="5" type="primary">eutC</name>
    <name evidence="7" type="ORF">SAMN05192565_14015</name>
</gene>
<feature type="compositionally biased region" description="Polar residues" evidence="6">
    <location>
        <begin position="267"/>
        <end position="276"/>
    </location>
</feature>
<accession>A0A1I2XG05</accession>
<keyword evidence="1 5" id="KW-0846">Cobalamin</keyword>
<keyword evidence="4 5" id="KW-1283">Bacterial microcompartment</keyword>
<evidence type="ECO:0000256" key="6">
    <source>
        <dbReference type="SAM" id="MobiDB-lite"/>
    </source>
</evidence>
<dbReference type="GO" id="GO:0009350">
    <property type="term" value="C:ethanolamine ammonia-lyase complex"/>
    <property type="evidence" value="ECO:0007669"/>
    <property type="project" value="UniProtKB-UniRule"/>
</dbReference>
<dbReference type="GO" id="GO:0046336">
    <property type="term" value="P:ethanolamine catabolic process"/>
    <property type="evidence" value="ECO:0007669"/>
    <property type="project" value="UniProtKB-UniRule"/>
</dbReference>
<dbReference type="EMBL" id="FOPM01000040">
    <property type="protein sequence ID" value="SFH11987.1"/>
    <property type="molecule type" value="Genomic_DNA"/>
</dbReference>
<comment type="function">
    <text evidence="5">Catalyzes the deamination of various vicinal amino-alcohols to oxo compounds. Allows this organism to utilize ethanolamine as the sole source of nitrogen and carbon in the presence of external vitamin B12.</text>
</comment>
<dbReference type="GO" id="GO:0006520">
    <property type="term" value="P:amino acid metabolic process"/>
    <property type="evidence" value="ECO:0007669"/>
    <property type="project" value="InterPro"/>
</dbReference>
<dbReference type="PANTHER" id="PTHR39330">
    <property type="entry name" value="ETHANOLAMINE AMMONIA-LYASE LIGHT CHAIN"/>
    <property type="match status" value="1"/>
</dbReference>
<comment type="subcellular location">
    <subcellularLocation>
        <location evidence="5">Bacterial microcompartment</location>
    </subcellularLocation>
</comment>
<dbReference type="HAMAP" id="MF_00601">
    <property type="entry name" value="EutC"/>
    <property type="match status" value="1"/>
</dbReference>
<dbReference type="GO" id="GO:0031419">
    <property type="term" value="F:cobalamin binding"/>
    <property type="evidence" value="ECO:0007669"/>
    <property type="project" value="UniProtKB-UniRule"/>
</dbReference>
<sequence>MSDDAPPPGAVSGETIPAATDPWARLRATTSARIGLGRSGDAMPLGAVLDFQLDHARARDAVHTALDTADLEAALAPRPVVRVRSAAPDRATYLRRPDLGRVLADGITLDAIPGGIDLVFVVGDGLSAGAVQSQAAPLIHACLDRLADLSVAPIVVATQARVALGDPIGAALGARLCAVVLGERPGLSVAESLGIYLTHDPQPGRRDAERNCISNIHARGLSLDRAADTLAWLAREALRRGVTGVHLKENLGQVSLGREDLGKASLEQASLEQTSLGPERLDGEARPALSPAPEP</sequence>
<feature type="region of interest" description="Disordered" evidence="6">
    <location>
        <begin position="266"/>
        <end position="295"/>
    </location>
</feature>
<keyword evidence="2 5" id="KW-0456">Lyase</keyword>
<evidence type="ECO:0000256" key="3">
    <source>
        <dbReference type="ARBA" id="ARBA00023285"/>
    </source>
</evidence>
<evidence type="ECO:0000256" key="5">
    <source>
        <dbReference type="HAMAP-Rule" id="MF_00601"/>
    </source>
</evidence>